<feature type="compositionally biased region" description="Basic and acidic residues" evidence="1">
    <location>
        <begin position="458"/>
        <end position="474"/>
    </location>
</feature>
<name>A0ABY4S381_9BACL</name>
<keyword evidence="5" id="KW-1185">Reference proteome</keyword>
<evidence type="ECO:0000313" key="5">
    <source>
        <dbReference type="Proteomes" id="UP001057134"/>
    </source>
</evidence>
<dbReference type="Pfam" id="PF05569">
    <property type="entry name" value="Peptidase_M56"/>
    <property type="match status" value="1"/>
</dbReference>
<dbReference type="EMBL" id="CP027059">
    <property type="protein sequence ID" value="UQZ87599.1"/>
    <property type="molecule type" value="Genomic_DNA"/>
</dbReference>
<dbReference type="Gene3D" id="3.30.2010.10">
    <property type="entry name" value="Metalloproteases ('zincins'), catalytic domain"/>
    <property type="match status" value="1"/>
</dbReference>
<feature type="domain" description="Peptidase M56" evidence="3">
    <location>
        <begin position="13"/>
        <end position="329"/>
    </location>
</feature>
<keyword evidence="2" id="KW-0472">Membrane</keyword>
<keyword evidence="2" id="KW-1133">Transmembrane helix</keyword>
<accession>A0ABY4S381</accession>
<feature type="transmembrane region" description="Helical" evidence="2">
    <location>
        <begin position="246"/>
        <end position="265"/>
    </location>
</feature>
<feature type="transmembrane region" description="Helical" evidence="2">
    <location>
        <begin position="42"/>
        <end position="59"/>
    </location>
</feature>
<keyword evidence="2" id="KW-0812">Transmembrane</keyword>
<dbReference type="PANTHER" id="PTHR34978">
    <property type="entry name" value="POSSIBLE SENSOR-TRANSDUCER PROTEIN BLAR"/>
    <property type="match status" value="1"/>
</dbReference>
<feature type="transmembrane region" description="Helical" evidence="2">
    <location>
        <begin position="131"/>
        <end position="153"/>
    </location>
</feature>
<dbReference type="InterPro" id="IPR052173">
    <property type="entry name" value="Beta-lactam_resp_regulator"/>
</dbReference>
<dbReference type="Gene3D" id="2.50.20.10">
    <property type="entry name" value="Lipoprotein localisation LolA/LolB/LppX"/>
    <property type="match status" value="1"/>
</dbReference>
<evidence type="ECO:0000256" key="2">
    <source>
        <dbReference type="SAM" id="Phobius"/>
    </source>
</evidence>
<gene>
    <name evidence="4" type="primary">blaR1_4</name>
    <name evidence="4" type="ORF">SK3146_06901</name>
</gene>
<dbReference type="RefSeq" id="WP_249863046.1">
    <property type="nucleotide sequence ID" value="NZ_CP027059.1"/>
</dbReference>
<proteinExistence type="predicted"/>
<evidence type="ECO:0000313" key="4">
    <source>
        <dbReference type="EMBL" id="UQZ87599.1"/>
    </source>
</evidence>
<evidence type="ECO:0000259" key="3">
    <source>
        <dbReference type="Pfam" id="PF05569"/>
    </source>
</evidence>
<dbReference type="Proteomes" id="UP001057134">
    <property type="component" value="Chromosome"/>
</dbReference>
<dbReference type="InterPro" id="IPR008756">
    <property type="entry name" value="Peptidase_M56"/>
</dbReference>
<reference evidence="4" key="2">
    <citation type="journal article" date="2021" name="J Anim Sci Technol">
        <title>Complete genome sequence of Paenibacillus konkukensis sp. nov. SK3146 as a potential probiotic strain.</title>
        <authorList>
            <person name="Jung H.I."/>
            <person name="Park S."/>
            <person name="Niu K.M."/>
            <person name="Lee S.W."/>
            <person name="Kothari D."/>
            <person name="Yi K.J."/>
            <person name="Kim S.K."/>
        </authorList>
    </citation>
    <scope>NUCLEOTIDE SEQUENCE</scope>
    <source>
        <strain evidence="4">SK3146</strain>
    </source>
</reference>
<feature type="transmembrane region" description="Helical" evidence="2">
    <location>
        <begin position="339"/>
        <end position="358"/>
    </location>
</feature>
<dbReference type="CDD" id="cd07341">
    <property type="entry name" value="M56_BlaR1_MecR1_like"/>
    <property type="match status" value="1"/>
</dbReference>
<evidence type="ECO:0000256" key="1">
    <source>
        <dbReference type="SAM" id="MobiDB-lite"/>
    </source>
</evidence>
<feature type="region of interest" description="Disordered" evidence="1">
    <location>
        <begin position="451"/>
        <end position="477"/>
    </location>
</feature>
<dbReference type="PANTHER" id="PTHR34978:SF3">
    <property type="entry name" value="SLR0241 PROTEIN"/>
    <property type="match status" value="1"/>
</dbReference>
<feature type="transmembrane region" description="Helical" evidence="2">
    <location>
        <begin position="6"/>
        <end position="30"/>
    </location>
</feature>
<sequence>MNVTDILTFFQWVLSTSVMATVLVGLILLMKLSLKGKLSPKWHYMLWLLLIIRLILPWSPESSFSVFNLLTFTNKQESNFNFQSMDFAKSLEDSVPEEIKPYETDRHMDSQPSSDKADLADIHGSTSYLSLFLQCSALVWLMGILILSAKVFLANRKFELTMRNETKKINSEIEKTYNICKKILFIKASIPIVLSDKVSSPTLWGILHPKIIIPKSAVSKLTSDELRYILLHELIHLKRKDIAINWIMNALLILHWFNPVLWYAYSRMREDQEIACDAVVLNCIERNESEEYARTIIKLMEHISQPLQFPGLARISGSKKQLRRRIIMIKLFKKNTFKLSLLGVAVAALLSVVALTNAKGESLEASQFSEESTAISKDMVVKMLGSSLDHFTTVKGKFIDSASKEKSAVEFQVREGEQPASYLKSGAHEVIFTNGYLINKINGKYETLTYIGPPPQTPDEKKLPKTEQPPRRDPANSGIAETIVVPEQQASEFLKVSDLWQIIGEGSLLGRPVIQISGDLPSELQSKYDAEKFTMWIDKETGMLLKRELYNRNGEVTSDLTVLEIAINPKLDESLFYISKTDFEELYGKRK</sequence>
<reference evidence="4" key="1">
    <citation type="submission" date="2018-02" db="EMBL/GenBank/DDBJ databases">
        <authorList>
            <person name="Kim S.-K."/>
            <person name="Jung H.-I."/>
            <person name="Lee S.-W."/>
        </authorList>
    </citation>
    <scope>NUCLEOTIDE SEQUENCE</scope>
    <source>
        <strain evidence="4">SK3146</strain>
    </source>
</reference>
<organism evidence="4 5">
    <name type="scientific">Paenibacillus konkukensis</name>
    <dbReference type="NCBI Taxonomy" id="2020716"/>
    <lineage>
        <taxon>Bacteria</taxon>
        <taxon>Bacillati</taxon>
        <taxon>Bacillota</taxon>
        <taxon>Bacilli</taxon>
        <taxon>Bacillales</taxon>
        <taxon>Paenibacillaceae</taxon>
        <taxon>Paenibacillus</taxon>
    </lineage>
</organism>
<protein>
    <submittedName>
        <fullName evidence="4">Regulatory protein BlaR1</fullName>
    </submittedName>
</protein>